<gene>
    <name evidence="1" type="ORF">QFZ49_000068</name>
</gene>
<keyword evidence="2" id="KW-1185">Reference proteome</keyword>
<dbReference type="RefSeq" id="WP_307624472.1">
    <property type="nucleotide sequence ID" value="NZ_JAUSZS010000002.1"/>
</dbReference>
<comment type="caution">
    <text evidence="1">The sequence shown here is derived from an EMBL/GenBank/DDBJ whole genome shotgun (WGS) entry which is preliminary data.</text>
</comment>
<evidence type="ECO:0000313" key="1">
    <source>
        <dbReference type="EMBL" id="MDQ0930161.1"/>
    </source>
</evidence>
<accession>A0ABU0RDU8</accession>
<reference evidence="1 2" key="1">
    <citation type="submission" date="2023-07" db="EMBL/GenBank/DDBJ databases">
        <title>Comparative genomics of wheat-associated soil bacteria to identify genetic determinants of phenazine resistance.</title>
        <authorList>
            <person name="Mouncey N."/>
        </authorList>
    </citation>
    <scope>NUCLEOTIDE SEQUENCE [LARGE SCALE GENOMIC DNA]</scope>
    <source>
        <strain evidence="1 2">W2I16</strain>
    </source>
</reference>
<evidence type="ECO:0000313" key="2">
    <source>
        <dbReference type="Proteomes" id="UP001223072"/>
    </source>
</evidence>
<name>A0ABU0RDU8_9ACTN</name>
<sequence length="114" mass="12491">MTDIFTPPGLELTADEREAAVKIGALKMTHDLNLVVSAYAGYDTSAGWNQIYRAGLRMTKEQVASFTEEYQALVGKYLTEPGDHPPGSRNMAVRLVVVPDDGPRPTLPTEPDEE</sequence>
<dbReference type="Proteomes" id="UP001223072">
    <property type="component" value="Unassembled WGS sequence"/>
</dbReference>
<protein>
    <submittedName>
        <fullName evidence="1">Uncharacterized protein</fullName>
    </submittedName>
</protein>
<dbReference type="EMBL" id="JAUSZS010000002">
    <property type="protein sequence ID" value="MDQ0930161.1"/>
    <property type="molecule type" value="Genomic_DNA"/>
</dbReference>
<organism evidence="1 2">
    <name type="scientific">Streptomyces turgidiscabies</name>
    <dbReference type="NCBI Taxonomy" id="85558"/>
    <lineage>
        <taxon>Bacteria</taxon>
        <taxon>Bacillati</taxon>
        <taxon>Actinomycetota</taxon>
        <taxon>Actinomycetes</taxon>
        <taxon>Kitasatosporales</taxon>
        <taxon>Streptomycetaceae</taxon>
        <taxon>Streptomyces</taxon>
    </lineage>
</organism>
<proteinExistence type="predicted"/>